<dbReference type="InterPro" id="IPR036388">
    <property type="entry name" value="WH-like_DNA-bd_sf"/>
</dbReference>
<dbReference type="GeneID" id="22910614"/>
<dbReference type="RefSeq" id="XP_011128751.1">
    <property type="nucleotide sequence ID" value="XM_011130449.1"/>
</dbReference>
<gene>
    <name evidence="2" type="ORF">GNI_010000</name>
</gene>
<dbReference type="GO" id="GO:0008541">
    <property type="term" value="C:proteasome regulatory particle, lid subcomplex"/>
    <property type="evidence" value="ECO:0007669"/>
    <property type="project" value="TreeGrafter"/>
</dbReference>
<accession>A0A023BD75</accession>
<evidence type="ECO:0000313" key="3">
    <source>
        <dbReference type="Proteomes" id="UP000019763"/>
    </source>
</evidence>
<dbReference type="OMA" id="AENEMFK"/>
<evidence type="ECO:0000259" key="1">
    <source>
        <dbReference type="SMART" id="SM00088"/>
    </source>
</evidence>
<dbReference type="SUPFAM" id="SSF46785">
    <property type="entry name" value="Winged helix' DNA-binding domain"/>
    <property type="match status" value="1"/>
</dbReference>
<keyword evidence="3" id="KW-1185">Reference proteome</keyword>
<dbReference type="OrthoDB" id="268763at2759"/>
<dbReference type="EMBL" id="AFNH02000076">
    <property type="protein sequence ID" value="EZG86541.1"/>
    <property type="molecule type" value="Genomic_DNA"/>
</dbReference>
<name>A0A023BD75_GRENI</name>
<organism evidence="2 3">
    <name type="scientific">Gregarina niphandrodes</name>
    <name type="common">Septate eugregarine</name>
    <dbReference type="NCBI Taxonomy" id="110365"/>
    <lineage>
        <taxon>Eukaryota</taxon>
        <taxon>Sar</taxon>
        <taxon>Alveolata</taxon>
        <taxon>Apicomplexa</taxon>
        <taxon>Conoidasida</taxon>
        <taxon>Gregarinasina</taxon>
        <taxon>Eugregarinorida</taxon>
        <taxon>Gregarinidae</taxon>
        <taxon>Gregarina</taxon>
    </lineage>
</organism>
<dbReference type="InterPro" id="IPR036390">
    <property type="entry name" value="WH_DNA-bd_sf"/>
</dbReference>
<dbReference type="Pfam" id="PF01399">
    <property type="entry name" value="PCI"/>
    <property type="match status" value="1"/>
</dbReference>
<dbReference type="PANTHER" id="PTHR10855">
    <property type="entry name" value="26S PROTEASOME NON-ATPASE REGULATORY SUBUNIT 12/COP9 SIGNALOSOME COMPLEX SUBUNIT 4"/>
    <property type="match status" value="1"/>
</dbReference>
<evidence type="ECO:0000313" key="2">
    <source>
        <dbReference type="EMBL" id="EZG86541.1"/>
    </source>
</evidence>
<dbReference type="InterPro" id="IPR000717">
    <property type="entry name" value="PCI_dom"/>
</dbReference>
<protein>
    <submittedName>
        <fullName evidence="2">26S proteasome non-ATPase regulatory subunit 12</fullName>
    </submittedName>
</protein>
<dbReference type="InterPro" id="IPR040134">
    <property type="entry name" value="PSMD12/CSN4"/>
</dbReference>
<dbReference type="PANTHER" id="PTHR10855:SF1">
    <property type="entry name" value="26S PROTEASOME NON-ATPASE REGULATORY SUBUNIT 12"/>
    <property type="match status" value="1"/>
</dbReference>
<sequence>MDPGAAAFKDPVAQKDLAEVAQSAIDTAETYLNADQLADAVNAIIVAEKECRNNADGASGARLCVWLLKKLFEGGKVDDACEWVMTASKKRSQLKRVQIDLVREGMEWIGRMPDRATKYKLLDTLCKITEGKLFVEVERARTILQLAHVKEEEGDIAAAAAVIQEVQVEGNIYMDKFEKGFYLLEQMRLVIAKGDWARCQIVAKKVNKRTIEGEGFELIKLMFYGYMAQYYNHEKDMTNLAECYASCLNSKLDAESVDLKKLEAFLPAEIDIQFGEGKKLELWYLSSLLIALAVSEESPEKVSSIRVVLKKHEKALRKLTHIRELGEQLTQDDVSPWQPGCIQTVLQHPLLNSDQLLPDVEDRRKALELAYLHHNLVVVSKFYKRTSLQGLSKLLCFNQEETEDNLCTLILKGNIQAKINRPAGIVVFNQTREEDAVNNWAAAISRTLDGLCEACNLIDKECQKTPLST</sequence>
<dbReference type="Pfam" id="PF22241">
    <property type="entry name" value="PSMD12-CSN4_N"/>
    <property type="match status" value="1"/>
</dbReference>
<dbReference type="VEuPathDB" id="CryptoDB:GNI_010000"/>
<dbReference type="AlphaFoldDB" id="A0A023BD75"/>
<dbReference type="InterPro" id="IPR054559">
    <property type="entry name" value="PSMD12-CSN4-like_N"/>
</dbReference>
<dbReference type="eggNOG" id="KOG1498">
    <property type="taxonomic scope" value="Eukaryota"/>
</dbReference>
<proteinExistence type="predicted"/>
<dbReference type="Gene3D" id="1.10.10.10">
    <property type="entry name" value="Winged helix-like DNA-binding domain superfamily/Winged helix DNA-binding domain"/>
    <property type="match status" value="1"/>
</dbReference>
<keyword evidence="2" id="KW-0647">Proteasome</keyword>
<reference evidence="2" key="1">
    <citation type="submission" date="2013-12" db="EMBL/GenBank/DDBJ databases">
        <authorList>
            <person name="Omoto C.K."/>
            <person name="Sibley D."/>
            <person name="Venepally P."/>
            <person name="Hadjithomas M."/>
            <person name="Karamycheva S."/>
            <person name="Brunk B."/>
            <person name="Roos D."/>
            <person name="Caler E."/>
            <person name="Lorenzi H."/>
        </authorList>
    </citation>
    <scope>NUCLEOTIDE SEQUENCE</scope>
</reference>
<dbReference type="GO" id="GO:0005737">
    <property type="term" value="C:cytoplasm"/>
    <property type="evidence" value="ECO:0007669"/>
    <property type="project" value="TreeGrafter"/>
</dbReference>
<feature type="domain" description="PCI" evidence="1">
    <location>
        <begin position="362"/>
        <end position="447"/>
    </location>
</feature>
<dbReference type="SMART" id="SM00088">
    <property type="entry name" value="PINT"/>
    <property type="match status" value="1"/>
</dbReference>
<comment type="caution">
    <text evidence="2">The sequence shown here is derived from an EMBL/GenBank/DDBJ whole genome shotgun (WGS) entry which is preliminary data.</text>
</comment>
<dbReference type="Proteomes" id="UP000019763">
    <property type="component" value="Unassembled WGS sequence"/>
</dbReference>